<protein>
    <submittedName>
        <fullName evidence="1">Uncharacterized protein</fullName>
    </submittedName>
</protein>
<accession>A0A6C2TW60</accession>
<dbReference type="EMBL" id="CAAHFG010000001">
    <property type="protein sequence ID" value="VGO11849.1"/>
    <property type="molecule type" value="Genomic_DNA"/>
</dbReference>
<organism evidence="1 2">
    <name type="scientific">Pontiella desulfatans</name>
    <dbReference type="NCBI Taxonomy" id="2750659"/>
    <lineage>
        <taxon>Bacteria</taxon>
        <taxon>Pseudomonadati</taxon>
        <taxon>Kiritimatiellota</taxon>
        <taxon>Kiritimatiellia</taxon>
        <taxon>Kiritimatiellales</taxon>
        <taxon>Pontiellaceae</taxon>
        <taxon>Pontiella</taxon>
    </lineage>
</organism>
<name>A0A6C2TW60_PONDE</name>
<dbReference type="AlphaFoldDB" id="A0A6C2TW60"/>
<evidence type="ECO:0000313" key="1">
    <source>
        <dbReference type="EMBL" id="VGO11849.1"/>
    </source>
</evidence>
<dbReference type="Proteomes" id="UP000366872">
    <property type="component" value="Unassembled WGS sequence"/>
</dbReference>
<keyword evidence="2" id="KW-1185">Reference proteome</keyword>
<dbReference type="RefSeq" id="WP_136077568.1">
    <property type="nucleotide sequence ID" value="NZ_CAAHFG010000001.1"/>
</dbReference>
<sequence length="72" mass="8251">MNRALNNKTWIKGLTMECPHAIPVSDCPLNGLRSLPISEANRVINELSDEQVNAYMKTHRKCYNHRVKTQTV</sequence>
<reference evidence="1 2" key="1">
    <citation type="submission" date="2019-04" db="EMBL/GenBank/DDBJ databases">
        <authorList>
            <person name="Van Vliet M D."/>
        </authorList>
    </citation>
    <scope>NUCLEOTIDE SEQUENCE [LARGE SCALE GENOMIC DNA]</scope>
    <source>
        <strain evidence="1 2">F1</strain>
    </source>
</reference>
<gene>
    <name evidence="1" type="ORF">PDESU_00396</name>
</gene>
<evidence type="ECO:0000313" key="2">
    <source>
        <dbReference type="Proteomes" id="UP000366872"/>
    </source>
</evidence>
<proteinExistence type="predicted"/>